<dbReference type="AlphaFoldDB" id="A0A9W4H8D8"/>
<dbReference type="PANTHER" id="PTHR12303:SF13">
    <property type="match status" value="1"/>
</dbReference>
<protein>
    <recommendedName>
        <fullName evidence="3">N2227-domain-containing protein</fullName>
    </recommendedName>
</protein>
<comment type="caution">
    <text evidence="1">The sequence shown here is derived from an EMBL/GenBank/DDBJ whole genome shotgun (WGS) entry which is preliminary data.</text>
</comment>
<dbReference type="InterPro" id="IPR012901">
    <property type="entry name" value="CARME"/>
</dbReference>
<dbReference type="SUPFAM" id="SSF53335">
    <property type="entry name" value="S-adenosyl-L-methionine-dependent methyltransferases"/>
    <property type="match status" value="1"/>
</dbReference>
<proteinExistence type="predicted"/>
<dbReference type="GO" id="GO:0008757">
    <property type="term" value="F:S-adenosylmethionine-dependent methyltransferase activity"/>
    <property type="evidence" value="ECO:0007669"/>
    <property type="project" value="InterPro"/>
</dbReference>
<dbReference type="Gene3D" id="3.40.50.150">
    <property type="entry name" value="Vaccinia Virus protein VP39"/>
    <property type="match status" value="1"/>
</dbReference>
<dbReference type="Proteomes" id="UP001153618">
    <property type="component" value="Unassembled WGS sequence"/>
</dbReference>
<dbReference type="InterPro" id="IPR029063">
    <property type="entry name" value="SAM-dependent_MTases_sf"/>
</dbReference>
<dbReference type="PANTHER" id="PTHR12303">
    <property type="entry name" value="CARNOSINE N-METHYLTRANSFERASE"/>
    <property type="match status" value="1"/>
</dbReference>
<gene>
    <name evidence="1" type="ORF">POLS_LOCUS128</name>
</gene>
<dbReference type="Pfam" id="PF07942">
    <property type="entry name" value="CARME"/>
    <property type="match status" value="1"/>
</dbReference>
<keyword evidence="2" id="KW-1185">Reference proteome</keyword>
<evidence type="ECO:0000313" key="1">
    <source>
        <dbReference type="EMBL" id="CAG7939323.1"/>
    </source>
</evidence>
<accession>A0A9W4H8D8</accession>
<name>A0A9W4H8D8_PENOL</name>
<evidence type="ECO:0000313" key="2">
    <source>
        <dbReference type="Proteomes" id="UP001153618"/>
    </source>
</evidence>
<dbReference type="CDD" id="cd02440">
    <property type="entry name" value="AdoMet_MTases"/>
    <property type="match status" value="1"/>
</dbReference>
<evidence type="ECO:0008006" key="3">
    <source>
        <dbReference type="Google" id="ProtNLM"/>
    </source>
</evidence>
<reference evidence="1" key="1">
    <citation type="submission" date="2021-07" db="EMBL/GenBank/DDBJ databases">
        <authorList>
            <person name="Branca A.L. A."/>
        </authorList>
    </citation>
    <scope>NUCLEOTIDE SEQUENCE</scope>
</reference>
<dbReference type="EMBL" id="CAJVOS010000006">
    <property type="protein sequence ID" value="CAG7939323.1"/>
    <property type="molecule type" value="Genomic_DNA"/>
</dbReference>
<dbReference type="OrthoDB" id="978at2759"/>
<dbReference type="SMART" id="SM01296">
    <property type="entry name" value="N2227"/>
    <property type="match status" value="1"/>
</dbReference>
<organism evidence="1 2">
    <name type="scientific">Penicillium olsonii</name>
    <dbReference type="NCBI Taxonomy" id="99116"/>
    <lineage>
        <taxon>Eukaryota</taxon>
        <taxon>Fungi</taxon>
        <taxon>Dikarya</taxon>
        <taxon>Ascomycota</taxon>
        <taxon>Pezizomycotina</taxon>
        <taxon>Eurotiomycetes</taxon>
        <taxon>Eurotiomycetidae</taxon>
        <taxon>Eurotiales</taxon>
        <taxon>Aspergillaceae</taxon>
        <taxon>Penicillium</taxon>
    </lineage>
</organism>
<sequence>MVDSQVLPTSIIEMVYSARRQVLLILACVAWIEFAIHFSPQIEKFAHDTLAYRSGVSEDIVPVTYGPEDEHSRLLQTLERSNGKWDSSHPRHRLLTALYGFTKYKDGSQSDINRWKDLYKKVPKRQKLLLESAVDYPRKLESISRLLDVNVELASSIADYGLRFYNISQIELDEFIKEAEAQGKRIDKTSVTQGMKHFVRDWAEDGHEERLKTFQCILNSLEQEVRTIDAPLRVLLPGAGLGRLAHEIANLGGFKVTMNEWSAYMNLAYRFLASRPEQNSVSFHPYTDWWSHHATTADLKRSVTFPDQVADASSVVHVEGDFTTVFSGSTGQYDIIVTLFFIDTARNLVSYIENIHRLLRPGGRWINLGPLMYGTGPFVQLSLDEIVALSTRVGFKFRETNADFGEVTVPGLEVRGSEIAYGRNPRGLNKNAFQAQYWEAVKL</sequence>